<dbReference type="PANTHER" id="PTHR30269">
    <property type="entry name" value="TRANSMEMBRANE PROTEIN YFCA"/>
    <property type="match status" value="1"/>
</dbReference>
<evidence type="ECO:0000256" key="4">
    <source>
        <dbReference type="ARBA" id="ARBA00022475"/>
    </source>
</evidence>
<reference evidence="9 10" key="1">
    <citation type="submission" date="2020-04" db="EMBL/GenBank/DDBJ databases">
        <title>Marinomonas sp. M1K-6 isolated from the deep seawater of the Mariana Trench.</title>
        <authorList>
            <person name="Li Y."/>
        </authorList>
    </citation>
    <scope>NUCLEOTIDE SEQUENCE [LARGE SCALE GENOMIC DNA]</scope>
    <source>
        <strain evidence="9 10">M1K-6</strain>
    </source>
</reference>
<evidence type="ECO:0000313" key="9">
    <source>
        <dbReference type="EMBL" id="NLQ17875.1"/>
    </source>
</evidence>
<accession>A0A847R244</accession>
<keyword evidence="6 8" id="KW-1133">Transmembrane helix</keyword>
<evidence type="ECO:0000256" key="8">
    <source>
        <dbReference type="RuleBase" id="RU363041"/>
    </source>
</evidence>
<name>A0A847R244_9GAMM</name>
<comment type="similarity">
    <text evidence="2 8">Belongs to the 4-toluene sulfonate uptake permease (TSUP) (TC 2.A.102) family.</text>
</comment>
<feature type="transmembrane region" description="Helical" evidence="8">
    <location>
        <begin position="196"/>
        <end position="215"/>
    </location>
</feature>
<evidence type="ECO:0000313" key="10">
    <source>
        <dbReference type="Proteomes" id="UP000586067"/>
    </source>
</evidence>
<dbReference type="Proteomes" id="UP000586067">
    <property type="component" value="Unassembled WGS sequence"/>
</dbReference>
<feature type="transmembrane region" description="Helical" evidence="8">
    <location>
        <begin position="105"/>
        <end position="122"/>
    </location>
</feature>
<evidence type="ECO:0000256" key="1">
    <source>
        <dbReference type="ARBA" id="ARBA00004651"/>
    </source>
</evidence>
<evidence type="ECO:0000256" key="2">
    <source>
        <dbReference type="ARBA" id="ARBA00009142"/>
    </source>
</evidence>
<feature type="transmembrane region" description="Helical" evidence="8">
    <location>
        <begin position="76"/>
        <end position="98"/>
    </location>
</feature>
<sequence>MEFIVYTLSELVFISLIITAFFTSMLTASLGAGGGILMLGVIAQVMPPQLVIPIHGIIQLGSNAGRASMSWRSIDWNVIVAFLPGAVIGSAIGLLVLITLSTAMMYLLISGFILFLCWGPKLPKIALGKIGISFASLTTTFLTLFVGATGPLVGAFIKRIHADKQKTIATFAAIMTLQHSCKIAVFGYTGFNITPWIPLLICMILSGALGTWVGLRLSKKIPDKHFHLMFNILLSLLALRLIWQAIGLLSQE</sequence>
<evidence type="ECO:0000256" key="7">
    <source>
        <dbReference type="ARBA" id="ARBA00023136"/>
    </source>
</evidence>
<dbReference type="Pfam" id="PF01925">
    <property type="entry name" value="TauE"/>
    <property type="match status" value="1"/>
</dbReference>
<dbReference type="PANTHER" id="PTHR30269:SF37">
    <property type="entry name" value="MEMBRANE TRANSPORTER PROTEIN"/>
    <property type="match status" value="1"/>
</dbReference>
<dbReference type="RefSeq" id="WP_168825102.1">
    <property type="nucleotide sequence ID" value="NZ_CP073013.1"/>
</dbReference>
<dbReference type="GO" id="GO:0005886">
    <property type="term" value="C:plasma membrane"/>
    <property type="evidence" value="ECO:0007669"/>
    <property type="project" value="UniProtKB-SubCell"/>
</dbReference>
<keyword evidence="5 8" id="KW-0812">Transmembrane</keyword>
<keyword evidence="10" id="KW-1185">Reference proteome</keyword>
<protein>
    <recommendedName>
        <fullName evidence="8">Probable membrane transporter protein</fullName>
    </recommendedName>
</protein>
<organism evidence="9 10">
    <name type="scientific">Marinomonas profundi</name>
    <dbReference type="NCBI Taxonomy" id="2726122"/>
    <lineage>
        <taxon>Bacteria</taxon>
        <taxon>Pseudomonadati</taxon>
        <taxon>Pseudomonadota</taxon>
        <taxon>Gammaproteobacteria</taxon>
        <taxon>Oceanospirillales</taxon>
        <taxon>Oceanospirillaceae</taxon>
        <taxon>Marinomonas</taxon>
    </lineage>
</organism>
<evidence type="ECO:0000256" key="3">
    <source>
        <dbReference type="ARBA" id="ARBA00022448"/>
    </source>
</evidence>
<dbReference type="InterPro" id="IPR052017">
    <property type="entry name" value="TSUP"/>
</dbReference>
<feature type="transmembrane region" description="Helical" evidence="8">
    <location>
        <begin position="227"/>
        <end position="246"/>
    </location>
</feature>
<comment type="subcellular location">
    <subcellularLocation>
        <location evidence="1 8">Cell membrane</location>
        <topology evidence="1 8">Multi-pass membrane protein</topology>
    </subcellularLocation>
</comment>
<keyword evidence="3" id="KW-0813">Transport</keyword>
<feature type="transmembrane region" description="Helical" evidence="8">
    <location>
        <begin position="134"/>
        <end position="157"/>
    </location>
</feature>
<keyword evidence="7 8" id="KW-0472">Membrane</keyword>
<evidence type="ECO:0000256" key="5">
    <source>
        <dbReference type="ARBA" id="ARBA00022692"/>
    </source>
</evidence>
<proteinExistence type="inferred from homology"/>
<dbReference type="EMBL" id="JABAEK010000008">
    <property type="protein sequence ID" value="NLQ17875.1"/>
    <property type="molecule type" value="Genomic_DNA"/>
</dbReference>
<evidence type="ECO:0000256" key="6">
    <source>
        <dbReference type="ARBA" id="ARBA00022989"/>
    </source>
</evidence>
<gene>
    <name evidence="9" type="ORF">HGG82_09570</name>
</gene>
<dbReference type="InterPro" id="IPR002781">
    <property type="entry name" value="TM_pro_TauE-like"/>
</dbReference>
<feature type="transmembrane region" description="Helical" evidence="8">
    <location>
        <begin position="12"/>
        <end position="43"/>
    </location>
</feature>
<keyword evidence="4 8" id="KW-1003">Cell membrane</keyword>
<dbReference type="AlphaFoldDB" id="A0A847R244"/>
<comment type="caution">
    <text evidence="9">The sequence shown here is derived from an EMBL/GenBank/DDBJ whole genome shotgun (WGS) entry which is preliminary data.</text>
</comment>